<reference evidence="1" key="1">
    <citation type="journal article" date="2021" name="Proc. Natl. Acad. Sci. U.S.A.">
        <title>A Catalog of Tens of Thousands of Viruses from Human Metagenomes Reveals Hidden Associations with Chronic Diseases.</title>
        <authorList>
            <person name="Tisza M.J."/>
            <person name="Buck C.B."/>
        </authorList>
    </citation>
    <scope>NUCLEOTIDE SEQUENCE</scope>
    <source>
        <strain evidence="1">CthrG7</strain>
    </source>
</reference>
<proteinExistence type="predicted"/>
<organism evidence="1">
    <name type="scientific">Siphoviridae sp. cthrG7</name>
    <dbReference type="NCBI Taxonomy" id="2826428"/>
    <lineage>
        <taxon>Viruses</taxon>
        <taxon>Duplodnaviria</taxon>
        <taxon>Heunggongvirae</taxon>
        <taxon>Uroviricota</taxon>
        <taxon>Caudoviricetes</taxon>
    </lineage>
</organism>
<sequence length="37" mass="4635">MMNILLWLTNRPAYWLIKKIRWEMEVMDLADKIRNID</sequence>
<accession>A0A8S5MC08</accession>
<evidence type="ECO:0000313" key="1">
    <source>
        <dbReference type="EMBL" id="DAD79845.1"/>
    </source>
</evidence>
<name>A0A8S5MC08_9CAUD</name>
<protein>
    <submittedName>
        <fullName evidence="1">Uncharacterized protein</fullName>
    </submittedName>
</protein>
<dbReference type="EMBL" id="BK014874">
    <property type="protein sequence ID" value="DAD79845.1"/>
    <property type="molecule type" value="Genomic_DNA"/>
</dbReference>